<dbReference type="PANTHER" id="PTHR10815">
    <property type="entry name" value="METHYLATED-DNA--PROTEIN-CYSTEINE METHYLTRANSFERASE"/>
    <property type="match status" value="1"/>
</dbReference>
<dbReference type="SUPFAM" id="SSF53155">
    <property type="entry name" value="Methylated DNA-protein cysteine methyltransferase domain"/>
    <property type="match status" value="1"/>
</dbReference>
<accession>A0A1H3ZVS5</accession>
<name>A0A1H3ZVS5_9BACT</name>
<dbReference type="GO" id="GO:0032259">
    <property type="term" value="P:methylation"/>
    <property type="evidence" value="ECO:0007669"/>
    <property type="project" value="UniProtKB-KW"/>
</dbReference>
<dbReference type="InterPro" id="IPR014048">
    <property type="entry name" value="MethylDNA_cys_MeTrfase_DNA-bd"/>
</dbReference>
<dbReference type="InterPro" id="IPR001497">
    <property type="entry name" value="MethylDNA_cys_MeTrfase_AS"/>
</dbReference>
<dbReference type="InterPro" id="IPR036631">
    <property type="entry name" value="MGMT_N_sf"/>
</dbReference>
<dbReference type="Gene3D" id="1.10.10.10">
    <property type="entry name" value="Winged helix-like DNA-binding domain superfamily/Winged helix DNA-binding domain"/>
    <property type="match status" value="1"/>
</dbReference>
<evidence type="ECO:0000256" key="3">
    <source>
        <dbReference type="ARBA" id="ARBA00011918"/>
    </source>
</evidence>
<evidence type="ECO:0000259" key="10">
    <source>
        <dbReference type="Pfam" id="PF02870"/>
    </source>
</evidence>
<evidence type="ECO:0000259" key="9">
    <source>
        <dbReference type="Pfam" id="PF01035"/>
    </source>
</evidence>
<evidence type="ECO:0000256" key="4">
    <source>
        <dbReference type="ARBA" id="ARBA00022603"/>
    </source>
</evidence>
<evidence type="ECO:0000313" key="11">
    <source>
        <dbReference type="EMBL" id="SEA27384.1"/>
    </source>
</evidence>
<evidence type="ECO:0000256" key="8">
    <source>
        <dbReference type="ARBA" id="ARBA00049348"/>
    </source>
</evidence>
<reference evidence="11 12" key="1">
    <citation type="submission" date="2016-10" db="EMBL/GenBank/DDBJ databases">
        <authorList>
            <person name="de Groot N.N."/>
        </authorList>
    </citation>
    <scope>NUCLEOTIDE SEQUENCE [LARGE SCALE GENOMIC DNA]</scope>
    <source>
        <strain evidence="11 12">Vu-144</strain>
    </source>
</reference>
<dbReference type="Pfam" id="PF02870">
    <property type="entry name" value="Methyltransf_1N"/>
    <property type="match status" value="1"/>
</dbReference>
<protein>
    <recommendedName>
        <fullName evidence="3">methylated-DNA--[protein]-cysteine S-methyltransferase</fullName>
        <ecNumber evidence="3">2.1.1.63</ecNumber>
    </recommendedName>
</protein>
<comment type="catalytic activity">
    <reaction evidence="8">
        <text>a 6-O-methyl-2'-deoxyguanosine in DNA + L-cysteinyl-[protein] = S-methyl-L-cysteinyl-[protein] + a 2'-deoxyguanosine in DNA</text>
        <dbReference type="Rhea" id="RHEA:24000"/>
        <dbReference type="Rhea" id="RHEA-COMP:10131"/>
        <dbReference type="Rhea" id="RHEA-COMP:10132"/>
        <dbReference type="Rhea" id="RHEA-COMP:11367"/>
        <dbReference type="Rhea" id="RHEA-COMP:11368"/>
        <dbReference type="ChEBI" id="CHEBI:29950"/>
        <dbReference type="ChEBI" id="CHEBI:82612"/>
        <dbReference type="ChEBI" id="CHEBI:85445"/>
        <dbReference type="ChEBI" id="CHEBI:85448"/>
        <dbReference type="EC" id="2.1.1.63"/>
    </reaction>
</comment>
<keyword evidence="5 11" id="KW-0808">Transferase</keyword>
<dbReference type="OrthoDB" id="9802228at2"/>
<keyword evidence="12" id="KW-1185">Reference proteome</keyword>
<keyword evidence="4 11" id="KW-0489">Methyltransferase</keyword>
<dbReference type="CDD" id="cd06445">
    <property type="entry name" value="ATase"/>
    <property type="match status" value="1"/>
</dbReference>
<dbReference type="InterPro" id="IPR008332">
    <property type="entry name" value="MethylG_MeTrfase_N"/>
</dbReference>
<proteinExistence type="inferred from homology"/>
<comment type="similarity">
    <text evidence="2">Belongs to the MGMT family.</text>
</comment>
<dbReference type="NCBIfam" id="TIGR00589">
    <property type="entry name" value="ogt"/>
    <property type="match status" value="1"/>
</dbReference>
<evidence type="ECO:0000256" key="2">
    <source>
        <dbReference type="ARBA" id="ARBA00008711"/>
    </source>
</evidence>
<dbReference type="Proteomes" id="UP000199041">
    <property type="component" value="Unassembled WGS sequence"/>
</dbReference>
<dbReference type="PANTHER" id="PTHR10815:SF5">
    <property type="entry name" value="METHYLATED-DNA--PROTEIN-CYSTEINE METHYLTRANSFERASE"/>
    <property type="match status" value="1"/>
</dbReference>
<comment type="catalytic activity">
    <reaction evidence="1">
        <text>a 4-O-methyl-thymidine in DNA + L-cysteinyl-[protein] = a thymidine in DNA + S-methyl-L-cysteinyl-[protein]</text>
        <dbReference type="Rhea" id="RHEA:53428"/>
        <dbReference type="Rhea" id="RHEA-COMP:10131"/>
        <dbReference type="Rhea" id="RHEA-COMP:10132"/>
        <dbReference type="Rhea" id="RHEA-COMP:13555"/>
        <dbReference type="Rhea" id="RHEA-COMP:13556"/>
        <dbReference type="ChEBI" id="CHEBI:29950"/>
        <dbReference type="ChEBI" id="CHEBI:82612"/>
        <dbReference type="ChEBI" id="CHEBI:137386"/>
        <dbReference type="ChEBI" id="CHEBI:137387"/>
        <dbReference type="EC" id="2.1.1.63"/>
    </reaction>
</comment>
<dbReference type="AlphaFoldDB" id="A0A1H3ZVS5"/>
<dbReference type="RefSeq" id="WP_091398279.1">
    <property type="nucleotide sequence ID" value="NZ_FNQY01000012.1"/>
</dbReference>
<gene>
    <name evidence="11" type="ORF">SAMN05192529_11247</name>
</gene>
<dbReference type="InterPro" id="IPR036217">
    <property type="entry name" value="MethylDNA_cys_MeTrfase_DNAb"/>
</dbReference>
<dbReference type="InterPro" id="IPR036388">
    <property type="entry name" value="WH-like_DNA-bd_sf"/>
</dbReference>
<dbReference type="GO" id="GO:0003908">
    <property type="term" value="F:methylated-DNA-[protein]-cysteine S-methyltransferase activity"/>
    <property type="evidence" value="ECO:0007669"/>
    <property type="project" value="UniProtKB-EC"/>
</dbReference>
<evidence type="ECO:0000313" key="12">
    <source>
        <dbReference type="Proteomes" id="UP000199041"/>
    </source>
</evidence>
<dbReference type="PROSITE" id="PS00374">
    <property type="entry name" value="MGMT"/>
    <property type="match status" value="1"/>
</dbReference>
<dbReference type="FunFam" id="1.10.10.10:FF:000214">
    <property type="entry name" value="Methylated-DNA--protein-cysteine methyltransferase"/>
    <property type="match status" value="1"/>
</dbReference>
<dbReference type="Gene3D" id="3.30.160.70">
    <property type="entry name" value="Methylated DNA-protein cysteine methyltransferase domain"/>
    <property type="match status" value="1"/>
</dbReference>
<evidence type="ECO:0000256" key="6">
    <source>
        <dbReference type="ARBA" id="ARBA00022763"/>
    </source>
</evidence>
<dbReference type="STRING" id="551991.SAMN05192529_11247"/>
<keyword evidence="7" id="KW-0234">DNA repair</keyword>
<evidence type="ECO:0000256" key="1">
    <source>
        <dbReference type="ARBA" id="ARBA00001286"/>
    </source>
</evidence>
<evidence type="ECO:0000256" key="7">
    <source>
        <dbReference type="ARBA" id="ARBA00023204"/>
    </source>
</evidence>
<dbReference type="EC" id="2.1.1.63" evidence="3"/>
<feature type="domain" description="Methylguanine DNA methyltransferase ribonuclease-like" evidence="10">
    <location>
        <begin position="26"/>
        <end position="104"/>
    </location>
</feature>
<feature type="domain" description="Methylated-DNA-[protein]-cysteine S-methyltransferase DNA binding" evidence="9">
    <location>
        <begin position="110"/>
        <end position="189"/>
    </location>
</feature>
<organism evidence="11 12">
    <name type="scientific">Arachidicoccus rhizosphaerae</name>
    <dbReference type="NCBI Taxonomy" id="551991"/>
    <lineage>
        <taxon>Bacteria</taxon>
        <taxon>Pseudomonadati</taxon>
        <taxon>Bacteroidota</taxon>
        <taxon>Chitinophagia</taxon>
        <taxon>Chitinophagales</taxon>
        <taxon>Chitinophagaceae</taxon>
        <taxon>Arachidicoccus</taxon>
    </lineage>
</organism>
<dbReference type="GO" id="GO:0006281">
    <property type="term" value="P:DNA repair"/>
    <property type="evidence" value="ECO:0007669"/>
    <property type="project" value="UniProtKB-KW"/>
</dbReference>
<keyword evidence="6" id="KW-0227">DNA damage</keyword>
<evidence type="ECO:0000256" key="5">
    <source>
        <dbReference type="ARBA" id="ARBA00022679"/>
    </source>
</evidence>
<sequence>MNTKLAASVPASQNKTLAAPITVCRIDTPLGTMVAAATDKGLAILEFGSLDQIKKEVDDIAIKLNTSWNIQQHSITHPILLQTIRELEAYFAGSLKIFTVPLDLDILGNEFARTVWQTLLQIPYGVTWTYKQQAEIMNNPLAIRAIASANGRNPIAVIIPCHRVIGSNGSLTGYAGGVEKKRWLLLMEKNNSPVQAGRLF</sequence>
<dbReference type="SUPFAM" id="SSF46767">
    <property type="entry name" value="Methylated DNA-protein cysteine methyltransferase, C-terminal domain"/>
    <property type="match status" value="1"/>
</dbReference>
<dbReference type="Pfam" id="PF01035">
    <property type="entry name" value="DNA_binding_1"/>
    <property type="match status" value="1"/>
</dbReference>
<dbReference type="EMBL" id="FNQY01000012">
    <property type="protein sequence ID" value="SEA27384.1"/>
    <property type="molecule type" value="Genomic_DNA"/>
</dbReference>